<keyword evidence="9" id="KW-1185">Reference proteome</keyword>
<sequence>MSVQLTVVLNPSGDLDRIDTWIVVDILRATTTIVTFFEMGGKVLLPVEDVEEAYSLKSKLGGKWLLMGERKSLPPPGFDCGNSPIELLRYNLRDFHGAIMTTTNGTKALLRAAASSDIVFAGCSRNATAVVEAAIERGNKIGILCAGRFNRAMIDDTACAGMMAEITKNKIQSLKLNDGAKIAIATWEYYDKNLMRALTDAEHALSLKDLGLWNDVEYASRIDESHTIPRLTLWNNLPAITV</sequence>
<proteinExistence type="inferred from homology"/>
<evidence type="ECO:0000256" key="7">
    <source>
        <dbReference type="ARBA" id="ARBA00033711"/>
    </source>
</evidence>
<protein>
    <recommendedName>
        <fullName evidence="4">Probable 2-phosphosulfolactate phosphatase</fullName>
        <ecNumber evidence="3">3.1.3.71</ecNumber>
    </recommendedName>
</protein>
<dbReference type="Proteomes" id="UP000005273">
    <property type="component" value="Unassembled WGS sequence"/>
</dbReference>
<comment type="cofactor">
    <cofactor evidence="1">
        <name>Mg(2+)</name>
        <dbReference type="ChEBI" id="CHEBI:18420"/>
    </cofactor>
</comment>
<comment type="caution">
    <text evidence="8">The sequence shown here is derived from an EMBL/GenBank/DDBJ whole genome shotgun (WGS) entry which is preliminary data.</text>
</comment>
<dbReference type="PANTHER" id="PTHR37311:SF1">
    <property type="entry name" value="2-PHOSPHOSULFOLACTATE PHOSPHATASE-RELATED"/>
    <property type="match status" value="1"/>
</dbReference>
<evidence type="ECO:0000256" key="6">
    <source>
        <dbReference type="ARBA" id="ARBA00022842"/>
    </source>
</evidence>
<keyword evidence="6" id="KW-0460">Magnesium</keyword>
<keyword evidence="5" id="KW-0378">Hydrolase</keyword>
<name>A0A0T5X990_9BACT</name>
<evidence type="ECO:0000313" key="9">
    <source>
        <dbReference type="Proteomes" id="UP000005273"/>
    </source>
</evidence>
<dbReference type="PANTHER" id="PTHR37311">
    <property type="entry name" value="2-PHOSPHOSULFOLACTATE PHOSPHATASE-RELATED"/>
    <property type="match status" value="1"/>
</dbReference>
<dbReference type="EC" id="3.1.3.71" evidence="3"/>
<dbReference type="SUPFAM" id="SSF142823">
    <property type="entry name" value="ComB-like"/>
    <property type="match status" value="1"/>
</dbReference>
<dbReference type="Gene3D" id="3.90.1560.10">
    <property type="entry name" value="ComB-like"/>
    <property type="match status" value="1"/>
</dbReference>
<evidence type="ECO:0000313" key="8">
    <source>
        <dbReference type="EMBL" id="KRT34864.1"/>
    </source>
</evidence>
<dbReference type="AlphaFoldDB" id="A0A0T5X990"/>
<dbReference type="GO" id="GO:0000287">
    <property type="term" value="F:magnesium ion binding"/>
    <property type="evidence" value="ECO:0007669"/>
    <property type="project" value="InterPro"/>
</dbReference>
<reference evidence="9" key="1">
    <citation type="submission" date="2012-09" db="EMBL/GenBank/DDBJ databases">
        <authorList>
            <person name="Weinstock G."/>
            <person name="Sodergren E."/>
            <person name="Clifton S."/>
            <person name="Fulton L."/>
            <person name="Fulton B."/>
            <person name="Courtney L."/>
            <person name="Fronick C."/>
            <person name="Harrison M."/>
            <person name="Strong C."/>
            <person name="Farmer C."/>
            <person name="Delehaunty K."/>
            <person name="Markovic C."/>
            <person name="Hall O."/>
            <person name="Minx P."/>
            <person name="Tomlinson C."/>
            <person name="Mitreva M."/>
            <person name="Nelson J."/>
            <person name="Hou S."/>
            <person name="Wollam A."/>
            <person name="Pepin K.H."/>
            <person name="Johnson M."/>
            <person name="Bhonagiri V."/>
            <person name="Nash W.E."/>
            <person name="Suruliraj S."/>
            <person name="Warren W."/>
            <person name="Chinwalla A."/>
            <person name="Mardis E.R."/>
            <person name="Wilson R.K."/>
        </authorList>
    </citation>
    <scope>NUCLEOTIDE SEQUENCE [LARGE SCALE GENOMIC DNA]</scope>
    <source>
        <strain evidence="9">OS1</strain>
    </source>
</reference>
<evidence type="ECO:0000256" key="1">
    <source>
        <dbReference type="ARBA" id="ARBA00001946"/>
    </source>
</evidence>
<dbReference type="RefSeq" id="WP_009200265.1">
    <property type="nucleotide sequence ID" value="NZ_ACJX03000001.1"/>
</dbReference>
<comment type="similarity">
    <text evidence="2">Belongs to the ComB family.</text>
</comment>
<dbReference type="GO" id="GO:0050545">
    <property type="term" value="F:sulfopyruvate decarboxylase activity"/>
    <property type="evidence" value="ECO:0007669"/>
    <property type="project" value="TreeGrafter"/>
</dbReference>
<accession>A0A0T5X990</accession>
<evidence type="ECO:0000256" key="4">
    <source>
        <dbReference type="ARBA" id="ARBA00021948"/>
    </source>
</evidence>
<dbReference type="InterPro" id="IPR036702">
    <property type="entry name" value="ComB-like_sf"/>
</dbReference>
<organism evidence="8 9">
    <name type="scientific">Acetomicrobium hydrogeniformans ATCC BAA-1850</name>
    <dbReference type="NCBI Taxonomy" id="592015"/>
    <lineage>
        <taxon>Bacteria</taxon>
        <taxon>Thermotogati</taxon>
        <taxon>Synergistota</taxon>
        <taxon>Synergistia</taxon>
        <taxon>Synergistales</taxon>
        <taxon>Acetomicrobiaceae</taxon>
        <taxon>Acetomicrobium</taxon>
    </lineage>
</organism>
<evidence type="ECO:0000256" key="5">
    <source>
        <dbReference type="ARBA" id="ARBA00022801"/>
    </source>
</evidence>
<dbReference type="STRING" id="592015.HMPREF1705_04114"/>
<gene>
    <name evidence="8" type="ORF">HMPREF1705_04114</name>
</gene>
<dbReference type="EMBL" id="ACJX03000001">
    <property type="protein sequence ID" value="KRT34864.1"/>
    <property type="molecule type" value="Genomic_DNA"/>
</dbReference>
<dbReference type="InterPro" id="IPR005238">
    <property type="entry name" value="ComB-like"/>
</dbReference>
<dbReference type="eggNOG" id="COG2045">
    <property type="taxonomic scope" value="Bacteria"/>
</dbReference>
<dbReference type="Pfam" id="PF04029">
    <property type="entry name" value="2-ph_phosp"/>
    <property type="match status" value="1"/>
</dbReference>
<evidence type="ECO:0000256" key="3">
    <source>
        <dbReference type="ARBA" id="ARBA00012953"/>
    </source>
</evidence>
<comment type="catalytic activity">
    <reaction evidence="7">
        <text>(2R)-O-phospho-3-sulfolactate + H2O = (2R)-3-sulfolactate + phosphate</text>
        <dbReference type="Rhea" id="RHEA:23416"/>
        <dbReference type="ChEBI" id="CHEBI:15377"/>
        <dbReference type="ChEBI" id="CHEBI:15597"/>
        <dbReference type="ChEBI" id="CHEBI:43474"/>
        <dbReference type="ChEBI" id="CHEBI:58738"/>
        <dbReference type="EC" id="3.1.3.71"/>
    </reaction>
</comment>
<dbReference type="OrthoDB" id="4913at2"/>
<evidence type="ECO:0000256" key="2">
    <source>
        <dbReference type="ARBA" id="ARBA00009997"/>
    </source>
</evidence>
<dbReference type="GO" id="GO:0050532">
    <property type="term" value="F:2-phosphosulfolactate phosphatase activity"/>
    <property type="evidence" value="ECO:0007669"/>
    <property type="project" value="UniProtKB-EC"/>
</dbReference>